<evidence type="ECO:0000259" key="2">
    <source>
        <dbReference type="PROSITE" id="PS52032"/>
    </source>
</evidence>
<accession>A0AA86UPF7</accession>
<dbReference type="Proteomes" id="UP001642409">
    <property type="component" value="Unassembled WGS sequence"/>
</dbReference>
<dbReference type="SUPFAM" id="SSF46689">
    <property type="entry name" value="Homeodomain-like"/>
    <property type="match status" value="1"/>
</dbReference>
<comment type="caution">
    <text evidence="3">The sequence shown here is derived from an EMBL/GenBank/DDBJ whole genome shotgun (WGS) entry which is preliminary data.</text>
</comment>
<evidence type="ECO:0000313" key="5">
    <source>
        <dbReference type="Proteomes" id="UP001642409"/>
    </source>
</evidence>
<reference evidence="3" key="1">
    <citation type="submission" date="2023-06" db="EMBL/GenBank/DDBJ databases">
        <authorList>
            <person name="Kurt Z."/>
        </authorList>
    </citation>
    <scope>NUCLEOTIDE SEQUENCE</scope>
</reference>
<evidence type="ECO:0000259" key="1">
    <source>
        <dbReference type="PROSITE" id="PS50934"/>
    </source>
</evidence>
<proteinExistence type="predicted"/>
<organism evidence="3">
    <name type="scientific">Hexamita inflata</name>
    <dbReference type="NCBI Taxonomy" id="28002"/>
    <lineage>
        <taxon>Eukaryota</taxon>
        <taxon>Metamonada</taxon>
        <taxon>Diplomonadida</taxon>
        <taxon>Hexamitidae</taxon>
        <taxon>Hexamitinae</taxon>
        <taxon>Hexamita</taxon>
    </lineage>
</organism>
<dbReference type="EMBL" id="CAXDID020000123">
    <property type="protein sequence ID" value="CAL6032658.1"/>
    <property type="molecule type" value="Genomic_DNA"/>
</dbReference>
<name>A0AA86UPF7_9EUKA</name>
<evidence type="ECO:0000313" key="4">
    <source>
        <dbReference type="EMBL" id="CAL6032658.1"/>
    </source>
</evidence>
<dbReference type="PROSITE" id="PS50934">
    <property type="entry name" value="SWIRM"/>
    <property type="match status" value="1"/>
</dbReference>
<protein>
    <submittedName>
        <fullName evidence="3">SWIRM domain-containing protein</fullName>
    </submittedName>
    <submittedName>
        <fullName evidence="4">SWIRM_domain-containing protein</fullName>
    </submittedName>
</protein>
<gene>
    <name evidence="4" type="ORF">HINF_LOCUS34592</name>
    <name evidence="3" type="ORF">HINF_LOCUS54150</name>
</gene>
<feature type="domain" description="Chromo" evidence="2">
    <location>
        <begin position="1"/>
        <end position="327"/>
    </location>
</feature>
<evidence type="ECO:0000313" key="3">
    <source>
        <dbReference type="EMBL" id="CAI9966505.1"/>
    </source>
</evidence>
<keyword evidence="5" id="KW-1185">Reference proteome</keyword>
<dbReference type="AlphaFoldDB" id="A0AA86UPF7"/>
<dbReference type="PROSITE" id="PS52032">
    <property type="entry name" value="MARR_BRCT_CHROMO"/>
    <property type="match status" value="1"/>
</dbReference>
<sequence length="780" mass="91052">MSLKLSTFVSIEDWSNYIRSNLQHVVKWTRQEMEQSTQDISVNKCVELVFQLNSRMEDTLGYRSPIMQRFAPKFSRFLFFDVEKDGSLHRIIKSIFEFFDEHKNLEANIAGLTLDNFKLLYDKIYAQLSESEFIDQPTYFLQVKPESVAMCTEIITHFRSELTTNPLDADYIIVEQSEFIPQIPSDFQEIVDKLKNKNSSERMANFVDLNKYSSLNRYFLRLTESIENKKTKNSIIAHVRCVPQDYDVAISLKDFINIRQKQTETTQALDLDEFPDKIFYQNDPENPPMIPIQYLTDSKFFNEFLAPFDYVNSIQELNIEKAQQKFAKKNLFQEATTTSQLSHVEQWKCRLRQAENKPPTRHVLNPLLIRGYESFNCKGGIMNNYCVKGQSDKENQTHLHILLQNGVMFGGVPVNTQVKSKQKVVEQRGRTVGRPKKQVFDFFSNDLTLSFYIRYYQKLDFSIQCNLSEVISVINAQGLNFEPFFQKFKYQKQGLKLQTCSINDQFLKKPEHLSVIQQERLKSLEEAGKIIQPEWFNKGALAEPEIQLANELDMNLEMLLQARNQIICAWRCLPHLYLTVSACADALQMDYFQVKKIHQFYSGCQLINHPDVIMQSTVPTNRFINLTTKQTKNQIMLPCGICKEKFASGHYQLNTAIIQNRFICSKCFQTYQNLDQQRYTYLETTCEWTPADNLVLIETIRKNLGVGLNKLFYVVSEQLDREPEECFMQFIKMTFGKEVQQQNITTQQTQDINQVVARAIVKGRMEEARALLELEKAIEQ</sequence>
<dbReference type="Gene3D" id="1.10.10.10">
    <property type="entry name" value="Winged helix-like DNA-binding domain superfamily/Winged helix DNA-binding domain"/>
    <property type="match status" value="1"/>
</dbReference>
<feature type="domain" description="SWIRM" evidence="1">
    <location>
        <begin position="521"/>
        <end position="618"/>
    </location>
</feature>
<dbReference type="InterPro" id="IPR009057">
    <property type="entry name" value="Homeodomain-like_sf"/>
</dbReference>
<dbReference type="InterPro" id="IPR049898">
    <property type="entry name" value="MARR_BRCT_CHROMO"/>
</dbReference>
<reference evidence="4 5" key="2">
    <citation type="submission" date="2024-07" db="EMBL/GenBank/DDBJ databases">
        <authorList>
            <person name="Akdeniz Z."/>
        </authorList>
    </citation>
    <scope>NUCLEOTIDE SEQUENCE [LARGE SCALE GENOMIC DNA]</scope>
</reference>
<dbReference type="InterPro" id="IPR036388">
    <property type="entry name" value="WH-like_DNA-bd_sf"/>
</dbReference>
<dbReference type="InterPro" id="IPR007526">
    <property type="entry name" value="SWIRM"/>
</dbReference>
<dbReference type="EMBL" id="CATOUU010001007">
    <property type="protein sequence ID" value="CAI9966505.1"/>
    <property type="molecule type" value="Genomic_DNA"/>
</dbReference>